<sequence>MPGDTPLTALDYELFMLHAMVDAPPDLVEEALAVVGANRNTLEASYQRVLAENFMLRPSFAPISEILGPPLHEEQRHEAGRRFTVRTFALRLWPDFALEVYGRSDGMVWDERFVRTATNIPLPADPSQLKPWTATKPEIESRFGPLEEIELWAPYASYSLTHQPPATAPTRYNLVFSRSLLQRAEPHTSSG</sequence>
<dbReference type="EMBL" id="JACJIA010000002">
    <property type="protein sequence ID" value="MBA8950211.1"/>
    <property type="molecule type" value="Genomic_DNA"/>
</dbReference>
<comment type="caution">
    <text evidence="1">The sequence shown here is derived from an EMBL/GenBank/DDBJ whole genome shotgun (WGS) entry which is preliminary data.</text>
</comment>
<dbReference type="AlphaFoldDB" id="A0A7W3LL90"/>
<reference evidence="1 2" key="1">
    <citation type="submission" date="2020-08" db="EMBL/GenBank/DDBJ databases">
        <title>Genomic Encyclopedia of Type Strains, Phase IV (KMG-IV): sequencing the most valuable type-strain genomes for metagenomic binning, comparative biology and taxonomic classification.</title>
        <authorList>
            <person name="Goeker M."/>
        </authorList>
    </citation>
    <scope>NUCLEOTIDE SEQUENCE [LARGE SCALE GENOMIC DNA]</scope>
    <source>
        <strain evidence="1 2">DSM 44197</strain>
    </source>
</reference>
<keyword evidence="2" id="KW-1185">Reference proteome</keyword>
<proteinExistence type="predicted"/>
<dbReference type="Proteomes" id="UP000572680">
    <property type="component" value="Unassembled WGS sequence"/>
</dbReference>
<accession>A0A7W3LL90</accession>
<gene>
    <name evidence="1" type="ORF">HNR61_001824</name>
</gene>
<name>A0A7W3LL90_ACTNM</name>
<evidence type="ECO:0000313" key="1">
    <source>
        <dbReference type="EMBL" id="MBA8950211.1"/>
    </source>
</evidence>
<organism evidence="1 2">
    <name type="scientific">Actinomadura namibiensis</name>
    <dbReference type="NCBI Taxonomy" id="182080"/>
    <lineage>
        <taxon>Bacteria</taxon>
        <taxon>Bacillati</taxon>
        <taxon>Actinomycetota</taxon>
        <taxon>Actinomycetes</taxon>
        <taxon>Streptosporangiales</taxon>
        <taxon>Thermomonosporaceae</taxon>
        <taxon>Actinomadura</taxon>
    </lineage>
</organism>
<evidence type="ECO:0000313" key="2">
    <source>
        <dbReference type="Proteomes" id="UP000572680"/>
    </source>
</evidence>
<dbReference type="RefSeq" id="WP_182842667.1">
    <property type="nucleotide sequence ID" value="NZ_BAAALP010000035.1"/>
</dbReference>
<protein>
    <submittedName>
        <fullName evidence="1">Uncharacterized protein</fullName>
    </submittedName>
</protein>